<gene>
    <name evidence="1" type="ORF">GCM10011289_27770</name>
</gene>
<evidence type="ECO:0000313" key="1">
    <source>
        <dbReference type="EMBL" id="GGY22439.1"/>
    </source>
</evidence>
<proteinExistence type="predicted"/>
<dbReference type="RefSeq" id="WP_189535340.1">
    <property type="nucleotide sequence ID" value="NZ_BMYX01000017.1"/>
</dbReference>
<name>A0A918P5P2_9NEIS</name>
<protein>
    <recommendedName>
        <fullName evidence="3">Phosphoglycerate mutase</fullName>
    </recommendedName>
</protein>
<dbReference type="InterPro" id="IPR016631">
    <property type="entry name" value="Regulatory_RpfE"/>
</dbReference>
<dbReference type="PIRSF" id="PIRSF015283">
    <property type="entry name" value="Regulatory_RpfE"/>
    <property type="match status" value="1"/>
</dbReference>
<organism evidence="1 2">
    <name type="scientific">Paludibacterium paludis</name>
    <dbReference type="NCBI Taxonomy" id="1225769"/>
    <lineage>
        <taxon>Bacteria</taxon>
        <taxon>Pseudomonadati</taxon>
        <taxon>Pseudomonadota</taxon>
        <taxon>Betaproteobacteria</taxon>
        <taxon>Neisseriales</taxon>
        <taxon>Chromobacteriaceae</taxon>
        <taxon>Paludibacterium</taxon>
    </lineage>
</organism>
<sequence length="339" mass="36643">MEWILAVPGLAWPDAHDGAEVSKGLSTPALSLLLGRGARAACPGRPSRLWRDLFGIDRLAPARLAARQDGLDADAGHWLIADPVHVRVDRDRALLADVGVMALSGEEAGSLVAALGRHFAADGLSFHVGKPGRWYVQSAHPFDAEFSALTDAIGEDIDEHLPTGANGLAWCRFLNEAQMLLHSHPVNETREARGDLPVNSLWLWGEGDVPAERTSFDLVLSDDATVRLLCEAAAVPVDDLPFGFAAAEDRAGEAGRVTRCLAVPDAAEAPAQFRDAWGWREALEKLEADWFEPALLALKSGRIDALTLRTAGAAGVSVRVTRADLWKLWRRPLALPQLY</sequence>
<reference evidence="1" key="1">
    <citation type="journal article" date="2014" name="Int. J. Syst. Evol. Microbiol.">
        <title>Complete genome sequence of Corynebacterium casei LMG S-19264T (=DSM 44701T), isolated from a smear-ripened cheese.</title>
        <authorList>
            <consortium name="US DOE Joint Genome Institute (JGI-PGF)"/>
            <person name="Walter F."/>
            <person name="Albersmeier A."/>
            <person name="Kalinowski J."/>
            <person name="Ruckert C."/>
        </authorList>
    </citation>
    <scope>NUCLEOTIDE SEQUENCE</scope>
    <source>
        <strain evidence="1">KCTC 32182</strain>
    </source>
</reference>
<keyword evidence="2" id="KW-1185">Reference proteome</keyword>
<dbReference type="AlphaFoldDB" id="A0A918P5P2"/>
<accession>A0A918P5P2</accession>
<evidence type="ECO:0000313" key="2">
    <source>
        <dbReference type="Proteomes" id="UP000645257"/>
    </source>
</evidence>
<dbReference type="Proteomes" id="UP000645257">
    <property type="component" value="Unassembled WGS sequence"/>
</dbReference>
<comment type="caution">
    <text evidence="1">The sequence shown here is derived from an EMBL/GenBank/DDBJ whole genome shotgun (WGS) entry which is preliminary data.</text>
</comment>
<evidence type="ECO:0008006" key="3">
    <source>
        <dbReference type="Google" id="ProtNLM"/>
    </source>
</evidence>
<reference evidence="1" key="2">
    <citation type="submission" date="2020-09" db="EMBL/GenBank/DDBJ databases">
        <authorList>
            <person name="Sun Q."/>
            <person name="Kim S."/>
        </authorList>
    </citation>
    <scope>NUCLEOTIDE SEQUENCE</scope>
    <source>
        <strain evidence="1">KCTC 32182</strain>
    </source>
</reference>
<dbReference type="EMBL" id="BMYX01000017">
    <property type="protein sequence ID" value="GGY22439.1"/>
    <property type="molecule type" value="Genomic_DNA"/>
</dbReference>